<accession>A0A131YN28</accession>
<protein>
    <submittedName>
        <fullName evidence="1">Lipocalin</fullName>
    </submittedName>
</protein>
<proteinExistence type="predicted"/>
<sequence>MRLINQQYIIYNRTHYNDRRRHSARLRGDFHARQPNVMHITKLRNMQLYSVESLLYASDNLSCGVLRTDLLSGSMFPCLFVIQKKLIRI</sequence>
<name>A0A131YN28_RHIAP</name>
<dbReference type="EMBL" id="GEDV01008572">
    <property type="protein sequence ID" value="JAP79985.1"/>
    <property type="molecule type" value="Transcribed_RNA"/>
</dbReference>
<evidence type="ECO:0000313" key="1">
    <source>
        <dbReference type="EMBL" id="JAP79985.1"/>
    </source>
</evidence>
<reference evidence="1" key="1">
    <citation type="journal article" date="2016" name="Ticks Tick Borne Dis.">
        <title>De novo assembly and annotation of the salivary gland transcriptome of Rhipicephalus appendiculatus male and female ticks during blood feeding.</title>
        <authorList>
            <person name="de Castro M.H."/>
            <person name="de Klerk D."/>
            <person name="Pienaar R."/>
            <person name="Latif A.A."/>
            <person name="Rees D.J."/>
            <person name="Mans B.J."/>
        </authorList>
    </citation>
    <scope>NUCLEOTIDE SEQUENCE</scope>
    <source>
        <tissue evidence="1">Salivary glands</tissue>
    </source>
</reference>
<dbReference type="AlphaFoldDB" id="A0A131YN28"/>
<organism evidence="1">
    <name type="scientific">Rhipicephalus appendiculatus</name>
    <name type="common">Brown ear tick</name>
    <dbReference type="NCBI Taxonomy" id="34631"/>
    <lineage>
        <taxon>Eukaryota</taxon>
        <taxon>Metazoa</taxon>
        <taxon>Ecdysozoa</taxon>
        <taxon>Arthropoda</taxon>
        <taxon>Chelicerata</taxon>
        <taxon>Arachnida</taxon>
        <taxon>Acari</taxon>
        <taxon>Parasitiformes</taxon>
        <taxon>Ixodida</taxon>
        <taxon>Ixodoidea</taxon>
        <taxon>Ixodidae</taxon>
        <taxon>Rhipicephalinae</taxon>
        <taxon>Rhipicephalus</taxon>
        <taxon>Rhipicephalus</taxon>
    </lineage>
</organism>